<dbReference type="InterPro" id="IPR013024">
    <property type="entry name" value="GGCT-like"/>
</dbReference>
<gene>
    <name evidence="2" type="ORF">I5E68_17305</name>
</gene>
<proteinExistence type="predicted"/>
<dbReference type="InterPro" id="IPR009288">
    <property type="entry name" value="AIG2-like_dom"/>
</dbReference>
<dbReference type="RefSeq" id="WP_197166426.1">
    <property type="nucleotide sequence ID" value="NZ_JADZGI010000004.1"/>
</dbReference>
<protein>
    <submittedName>
        <fullName evidence="2">Gamma-glutamylcyclotransferase</fullName>
    </submittedName>
</protein>
<dbReference type="CDD" id="cd06661">
    <property type="entry name" value="GGCT_like"/>
    <property type="match status" value="1"/>
</dbReference>
<dbReference type="EMBL" id="JADZGI010000004">
    <property type="protein sequence ID" value="MBH0114709.1"/>
    <property type="molecule type" value="Genomic_DNA"/>
</dbReference>
<dbReference type="Pfam" id="PF06094">
    <property type="entry name" value="GGACT"/>
    <property type="match status" value="1"/>
</dbReference>
<evidence type="ECO:0000313" key="3">
    <source>
        <dbReference type="Proteomes" id="UP000617634"/>
    </source>
</evidence>
<name>A0A931HF97_9SPHN</name>
<dbReference type="AlphaFoldDB" id="A0A931HF97"/>
<evidence type="ECO:0000259" key="1">
    <source>
        <dbReference type="Pfam" id="PF06094"/>
    </source>
</evidence>
<reference evidence="2" key="1">
    <citation type="submission" date="2020-11" db="EMBL/GenBank/DDBJ databases">
        <title>Novosphingobium aureum sp. nov., a marine bacterium isolated from sediment of a salt flat.</title>
        <authorList>
            <person name="Yoo Y."/>
            <person name="Kim J.-J."/>
        </authorList>
    </citation>
    <scope>NUCLEOTIDE SEQUENCE</scope>
    <source>
        <strain evidence="2">YJ-S2-02</strain>
    </source>
</reference>
<accession>A0A931HF97</accession>
<dbReference type="Proteomes" id="UP000617634">
    <property type="component" value="Unassembled WGS sequence"/>
</dbReference>
<dbReference type="SUPFAM" id="SSF110857">
    <property type="entry name" value="Gamma-glutamyl cyclotransferase-like"/>
    <property type="match status" value="1"/>
</dbReference>
<sequence>MAEPQRFFFYGTLMACSEHPLARRLHRLLRSLGPGYLPGRLVALPDRKGWYPALTDGEGRVAGEVYVPRRGSLTPHELAALDRYEGCLRNARLRSDYWRATLGARLVARVGLQGADLRPRLAVQAYVWSGVLPRAAVPIEDGDFAAWLARTGARAYAGG</sequence>
<organism evidence="2 3">
    <name type="scientific">Novosphingobium aureum</name>
    <dbReference type="NCBI Taxonomy" id="2792964"/>
    <lineage>
        <taxon>Bacteria</taxon>
        <taxon>Pseudomonadati</taxon>
        <taxon>Pseudomonadota</taxon>
        <taxon>Alphaproteobacteria</taxon>
        <taxon>Sphingomonadales</taxon>
        <taxon>Sphingomonadaceae</taxon>
        <taxon>Novosphingobium</taxon>
    </lineage>
</organism>
<dbReference type="InterPro" id="IPR036568">
    <property type="entry name" value="GGCT-like_sf"/>
</dbReference>
<evidence type="ECO:0000313" key="2">
    <source>
        <dbReference type="EMBL" id="MBH0114709.1"/>
    </source>
</evidence>
<comment type="caution">
    <text evidence="2">The sequence shown here is derived from an EMBL/GenBank/DDBJ whole genome shotgun (WGS) entry which is preliminary data.</text>
</comment>
<dbReference type="Gene3D" id="3.10.490.10">
    <property type="entry name" value="Gamma-glutamyl cyclotransferase-like"/>
    <property type="match status" value="1"/>
</dbReference>
<keyword evidence="3" id="KW-1185">Reference proteome</keyword>
<feature type="domain" description="Gamma-glutamylcyclotransferase AIG2-like" evidence="1">
    <location>
        <begin position="7"/>
        <end position="144"/>
    </location>
</feature>